<dbReference type="EMBL" id="JBJQND010000011">
    <property type="protein sequence ID" value="KAL3861931.1"/>
    <property type="molecule type" value="Genomic_DNA"/>
</dbReference>
<feature type="transmembrane region" description="Helical" evidence="5">
    <location>
        <begin position="55"/>
        <end position="78"/>
    </location>
</feature>
<dbReference type="PRINTS" id="PR00237">
    <property type="entry name" value="GPCRRHODOPSN"/>
</dbReference>
<dbReference type="AlphaFoldDB" id="A0ABD3VKZ2"/>
<feature type="transmembrane region" description="Helical" evidence="5">
    <location>
        <begin position="256"/>
        <end position="283"/>
    </location>
</feature>
<feature type="transmembrane region" description="Helical" evidence="5">
    <location>
        <begin position="20"/>
        <end position="43"/>
    </location>
</feature>
<dbReference type="InterPro" id="IPR053219">
    <property type="entry name" value="GPCR_Dmsr-1"/>
</dbReference>
<keyword evidence="8" id="KW-1185">Reference proteome</keyword>
<feature type="transmembrane region" description="Helical" evidence="5">
    <location>
        <begin position="289"/>
        <end position="311"/>
    </location>
</feature>
<evidence type="ECO:0000313" key="8">
    <source>
        <dbReference type="Proteomes" id="UP001634394"/>
    </source>
</evidence>
<dbReference type="CDD" id="cd14978">
    <property type="entry name" value="7tmA_FMRFamide_R-like"/>
    <property type="match status" value="1"/>
</dbReference>
<evidence type="ECO:0000259" key="6">
    <source>
        <dbReference type="PROSITE" id="PS50262"/>
    </source>
</evidence>
<keyword evidence="2 5" id="KW-0812">Transmembrane</keyword>
<evidence type="ECO:0000256" key="4">
    <source>
        <dbReference type="ARBA" id="ARBA00023136"/>
    </source>
</evidence>
<evidence type="ECO:0000256" key="3">
    <source>
        <dbReference type="ARBA" id="ARBA00022989"/>
    </source>
</evidence>
<evidence type="ECO:0000313" key="7">
    <source>
        <dbReference type="EMBL" id="KAL3861931.1"/>
    </source>
</evidence>
<keyword evidence="4 5" id="KW-0472">Membrane</keyword>
<dbReference type="InterPro" id="IPR000276">
    <property type="entry name" value="GPCR_Rhodpsn"/>
</dbReference>
<comment type="caution">
    <text evidence="7">The sequence shown here is derived from an EMBL/GenBank/DDBJ whole genome shotgun (WGS) entry which is preliminary data.</text>
</comment>
<gene>
    <name evidence="7" type="ORF">ACJMK2_007942</name>
</gene>
<protein>
    <recommendedName>
        <fullName evidence="6">G-protein coupled receptors family 1 profile domain-containing protein</fullName>
    </recommendedName>
</protein>
<name>A0ABD3VKZ2_SINWO</name>
<dbReference type="InterPro" id="IPR019427">
    <property type="entry name" value="7TM_GPCR_serpentine_rcpt_Srw"/>
</dbReference>
<feature type="domain" description="G-protein coupled receptors family 1 profile" evidence="6">
    <location>
        <begin position="35"/>
        <end position="312"/>
    </location>
</feature>
<dbReference type="SUPFAM" id="SSF81321">
    <property type="entry name" value="Family A G protein-coupled receptor-like"/>
    <property type="match status" value="1"/>
</dbReference>
<accession>A0ABD3VKZ2</accession>
<dbReference type="PANTHER" id="PTHR46273:SF4">
    <property type="entry name" value="AT19640P"/>
    <property type="match status" value="1"/>
</dbReference>
<comment type="subcellular location">
    <subcellularLocation>
        <location evidence="1">Membrane</location>
    </subcellularLocation>
</comment>
<evidence type="ECO:0000256" key="5">
    <source>
        <dbReference type="SAM" id="Phobius"/>
    </source>
</evidence>
<dbReference type="PROSITE" id="PS50262">
    <property type="entry name" value="G_PROTEIN_RECEP_F1_2"/>
    <property type="match status" value="1"/>
</dbReference>
<feature type="transmembrane region" description="Helical" evidence="5">
    <location>
        <begin position="143"/>
        <end position="165"/>
    </location>
</feature>
<dbReference type="PANTHER" id="PTHR46273">
    <property type="entry name" value="MYOSUPPRESSIN RECEPTOR 1, ISOFORM B-RELATED"/>
    <property type="match status" value="1"/>
</dbReference>
<feature type="transmembrane region" description="Helical" evidence="5">
    <location>
        <begin position="98"/>
        <end position="123"/>
    </location>
</feature>
<sequence>MEGDFQSETLRTLSSRYADWHGYISLVVCVFGVPLNLINITVLTRKHMQTPINCILTWLAVSDTLTMMSYIPFAIHFYCEHNANSISAEKNSRRWMQFLVVYLNFSATTHTISIWLGVALAIFRYRHIQSPAKGNLTRMRRLIRARLVVCAIYIGSIILMIPNYVSYNLLEEVHSNTTYFVFEQWKLGTPDVKPVVLLNLVLYSVVAKLVPCILMIVYGGLLLRTLNHKLKVNRRRLSGNSTLYNQRTLDTSRTTVMLLIVLVLFLITELPQGILILLCIFLRNFFDNVYIPLGDTMDIIALINSGIDFVLYCSMSQEFRKTFLRICCSISRKSSGSSKNTVPFESLNTTLIRLR</sequence>
<dbReference type="Proteomes" id="UP001634394">
    <property type="component" value="Unassembled WGS sequence"/>
</dbReference>
<dbReference type="GO" id="GO:0016020">
    <property type="term" value="C:membrane"/>
    <property type="evidence" value="ECO:0007669"/>
    <property type="project" value="UniProtKB-SubCell"/>
</dbReference>
<evidence type="ECO:0000256" key="1">
    <source>
        <dbReference type="ARBA" id="ARBA00004370"/>
    </source>
</evidence>
<evidence type="ECO:0000256" key="2">
    <source>
        <dbReference type="ARBA" id="ARBA00022692"/>
    </source>
</evidence>
<feature type="transmembrane region" description="Helical" evidence="5">
    <location>
        <begin position="200"/>
        <end position="226"/>
    </location>
</feature>
<dbReference type="Gene3D" id="1.20.1070.10">
    <property type="entry name" value="Rhodopsin 7-helix transmembrane proteins"/>
    <property type="match status" value="1"/>
</dbReference>
<dbReference type="InterPro" id="IPR017452">
    <property type="entry name" value="GPCR_Rhodpsn_7TM"/>
</dbReference>
<organism evidence="7 8">
    <name type="scientific">Sinanodonta woodiana</name>
    <name type="common">Chinese pond mussel</name>
    <name type="synonym">Anodonta woodiana</name>
    <dbReference type="NCBI Taxonomy" id="1069815"/>
    <lineage>
        <taxon>Eukaryota</taxon>
        <taxon>Metazoa</taxon>
        <taxon>Spiralia</taxon>
        <taxon>Lophotrochozoa</taxon>
        <taxon>Mollusca</taxon>
        <taxon>Bivalvia</taxon>
        <taxon>Autobranchia</taxon>
        <taxon>Heteroconchia</taxon>
        <taxon>Palaeoheterodonta</taxon>
        <taxon>Unionida</taxon>
        <taxon>Unionoidea</taxon>
        <taxon>Unionidae</taxon>
        <taxon>Unioninae</taxon>
        <taxon>Sinanodonta</taxon>
    </lineage>
</organism>
<proteinExistence type="predicted"/>
<keyword evidence="3 5" id="KW-1133">Transmembrane helix</keyword>
<reference evidence="7 8" key="1">
    <citation type="submission" date="2024-11" db="EMBL/GenBank/DDBJ databases">
        <title>Chromosome-level genome assembly of the freshwater bivalve Anodonta woodiana.</title>
        <authorList>
            <person name="Chen X."/>
        </authorList>
    </citation>
    <scope>NUCLEOTIDE SEQUENCE [LARGE SCALE GENOMIC DNA]</scope>
    <source>
        <strain evidence="7">MN2024</strain>
        <tissue evidence="7">Gills</tissue>
    </source>
</reference>
<dbReference type="Pfam" id="PF10324">
    <property type="entry name" value="7TM_GPCR_Srw"/>
    <property type="match status" value="1"/>
</dbReference>